<name>A0A4R7ZRJ2_9FIRM</name>
<organism evidence="2 3">
    <name type="scientific">Breznakia blatticola</name>
    <dbReference type="NCBI Taxonomy" id="1754012"/>
    <lineage>
        <taxon>Bacteria</taxon>
        <taxon>Bacillati</taxon>
        <taxon>Bacillota</taxon>
        <taxon>Erysipelotrichia</taxon>
        <taxon>Erysipelotrichales</taxon>
        <taxon>Erysipelotrichaceae</taxon>
        <taxon>Breznakia</taxon>
    </lineage>
</organism>
<keyword evidence="1" id="KW-1133">Transmembrane helix</keyword>
<evidence type="ECO:0000256" key="1">
    <source>
        <dbReference type="SAM" id="Phobius"/>
    </source>
</evidence>
<evidence type="ECO:0000313" key="3">
    <source>
        <dbReference type="Proteomes" id="UP000294743"/>
    </source>
</evidence>
<accession>A0A4R7ZRJ2</accession>
<dbReference type="Proteomes" id="UP000294743">
    <property type="component" value="Unassembled WGS sequence"/>
</dbReference>
<dbReference type="OrthoDB" id="1652812at2"/>
<dbReference type="InterPro" id="IPR032820">
    <property type="entry name" value="ATPase_put"/>
</dbReference>
<dbReference type="AlphaFoldDB" id="A0A4R7ZRJ2"/>
<keyword evidence="1" id="KW-0812">Transmembrane</keyword>
<gene>
    <name evidence="2" type="ORF">EDD63_11215</name>
</gene>
<keyword evidence="3" id="KW-1185">Reference proteome</keyword>
<feature type="transmembrane region" description="Helical" evidence="1">
    <location>
        <begin position="9"/>
        <end position="27"/>
    </location>
</feature>
<sequence>MKQMEATRFVGRVVLGSILAVFGGLWLDDTFGTKPWIMLGLLLYVLVGSLITLVKDVGDSNEK</sequence>
<dbReference type="RefSeq" id="WP_134169078.1">
    <property type="nucleotide sequence ID" value="NZ_SODD01000012.1"/>
</dbReference>
<evidence type="ECO:0000313" key="2">
    <source>
        <dbReference type="EMBL" id="TDW20549.1"/>
    </source>
</evidence>
<keyword evidence="1" id="KW-0472">Membrane</keyword>
<proteinExistence type="predicted"/>
<protein>
    <submittedName>
        <fullName evidence="2">Uncharacterized protein</fullName>
    </submittedName>
</protein>
<dbReference type="EMBL" id="SODD01000012">
    <property type="protein sequence ID" value="TDW20549.1"/>
    <property type="molecule type" value="Genomic_DNA"/>
</dbReference>
<comment type="caution">
    <text evidence="2">The sequence shown here is derived from an EMBL/GenBank/DDBJ whole genome shotgun (WGS) entry which is preliminary data.</text>
</comment>
<feature type="transmembrane region" description="Helical" evidence="1">
    <location>
        <begin position="33"/>
        <end position="54"/>
    </location>
</feature>
<dbReference type="Pfam" id="PF09527">
    <property type="entry name" value="ATPase_gene1"/>
    <property type="match status" value="1"/>
</dbReference>
<reference evidence="2 3" key="1">
    <citation type="submission" date="2019-03" db="EMBL/GenBank/DDBJ databases">
        <title>Genomic Encyclopedia of Type Strains, Phase IV (KMG-IV): sequencing the most valuable type-strain genomes for metagenomic binning, comparative biology and taxonomic classification.</title>
        <authorList>
            <person name="Goeker M."/>
        </authorList>
    </citation>
    <scope>NUCLEOTIDE SEQUENCE [LARGE SCALE GENOMIC DNA]</scope>
    <source>
        <strain evidence="2 3">DSM 28867</strain>
    </source>
</reference>